<dbReference type="AlphaFoldDB" id="A0A4Q1RDE2"/>
<protein>
    <submittedName>
        <fullName evidence="1">Uncharacterized protein</fullName>
    </submittedName>
</protein>
<accession>A0A4Q1RDE2</accession>
<dbReference type="EMBL" id="SDKC01000002">
    <property type="protein sequence ID" value="RXS72640.1"/>
    <property type="molecule type" value="Genomic_DNA"/>
</dbReference>
<evidence type="ECO:0000313" key="1">
    <source>
        <dbReference type="EMBL" id="RXS72640.1"/>
    </source>
</evidence>
<name>A0A4Q1RDE2_9FIRM</name>
<proteinExistence type="predicted"/>
<organism evidence="1 2">
    <name type="scientific">Blautia faecicola</name>
    <dbReference type="NCBI Taxonomy" id="2509240"/>
    <lineage>
        <taxon>Bacteria</taxon>
        <taxon>Bacillati</taxon>
        <taxon>Bacillota</taxon>
        <taxon>Clostridia</taxon>
        <taxon>Lachnospirales</taxon>
        <taxon>Lachnospiraceae</taxon>
        <taxon>Blautia</taxon>
    </lineage>
</organism>
<keyword evidence="2" id="KW-1185">Reference proteome</keyword>
<sequence>MRKKIFILLSAATILGLCGYAFGLKKSDSYSIDSSSQKLTTSDSASIKTVLDFKGSITSDNGDVPYLIHVTGDGVVVNAPNYQENWRYSRYMEILGTTSSSTFDISGYVPQESTDYIGMTSEKGKEDWKILNHPTSTCQDYLLSNLIEHMKKNGKQQTTDAYSSTLDGEDLIELLNVTLDPCHEYNLNKFQWTQKNVPVTIILNSDGLPKELTADCKIIGQEVAELVADKTGIRITVESFTVHVTYDDYGRINSVDLPDALKGTTLF</sequence>
<dbReference type="RefSeq" id="WP_129259754.1">
    <property type="nucleotide sequence ID" value="NZ_SDKC01000002.1"/>
</dbReference>
<comment type="caution">
    <text evidence="1">The sequence shown here is derived from an EMBL/GenBank/DDBJ whole genome shotgun (WGS) entry which is preliminary data.</text>
</comment>
<evidence type="ECO:0000313" key="2">
    <source>
        <dbReference type="Proteomes" id="UP000290106"/>
    </source>
</evidence>
<gene>
    <name evidence="1" type="ORF">ETP43_16820</name>
</gene>
<dbReference type="Proteomes" id="UP000290106">
    <property type="component" value="Unassembled WGS sequence"/>
</dbReference>
<reference evidence="1 2" key="1">
    <citation type="submission" date="2019-01" db="EMBL/GenBank/DDBJ databases">
        <title>Blautia sp. nov. KGMB01111 isolated human feces.</title>
        <authorList>
            <person name="Park J.-E."/>
            <person name="Kim J.-S."/>
            <person name="Park S.-H."/>
        </authorList>
    </citation>
    <scope>NUCLEOTIDE SEQUENCE [LARGE SCALE GENOMIC DNA]</scope>
    <source>
        <strain evidence="1 2">KGMB01111</strain>
    </source>
</reference>